<dbReference type="AlphaFoldDB" id="A0A812RIR9"/>
<organism evidence="2 3">
    <name type="scientific">Symbiodinium natans</name>
    <dbReference type="NCBI Taxonomy" id="878477"/>
    <lineage>
        <taxon>Eukaryota</taxon>
        <taxon>Sar</taxon>
        <taxon>Alveolata</taxon>
        <taxon>Dinophyceae</taxon>
        <taxon>Suessiales</taxon>
        <taxon>Symbiodiniaceae</taxon>
        <taxon>Symbiodinium</taxon>
    </lineage>
</organism>
<gene>
    <name evidence="2" type="primary">SULTR2</name>
    <name evidence="2" type="ORF">SNAT2548_LOCUS23954</name>
</gene>
<evidence type="ECO:0000256" key="1">
    <source>
        <dbReference type="SAM" id="Coils"/>
    </source>
</evidence>
<comment type="caution">
    <text evidence="2">The sequence shown here is derived from an EMBL/GenBank/DDBJ whole genome shotgun (WGS) entry which is preliminary data.</text>
</comment>
<keyword evidence="3" id="KW-1185">Reference proteome</keyword>
<keyword evidence="1" id="KW-0175">Coiled coil</keyword>
<name>A0A812RIR9_9DINO</name>
<protein>
    <submittedName>
        <fullName evidence="2">SULTR2 protein</fullName>
    </submittedName>
</protein>
<accession>A0A812RIR9</accession>
<reference evidence="2" key="1">
    <citation type="submission" date="2021-02" db="EMBL/GenBank/DDBJ databases">
        <authorList>
            <person name="Dougan E. K."/>
            <person name="Rhodes N."/>
            <person name="Thang M."/>
            <person name="Chan C."/>
        </authorList>
    </citation>
    <scope>NUCLEOTIDE SEQUENCE</scope>
</reference>
<feature type="coiled-coil region" evidence="1">
    <location>
        <begin position="47"/>
        <end position="95"/>
    </location>
</feature>
<dbReference type="Proteomes" id="UP000604046">
    <property type="component" value="Unassembled WGS sequence"/>
</dbReference>
<proteinExistence type="predicted"/>
<evidence type="ECO:0000313" key="3">
    <source>
        <dbReference type="Proteomes" id="UP000604046"/>
    </source>
</evidence>
<sequence>MNQFAGPGLLCTDTANVAAPSALLIEDPKRAELARSAAPLCEPGPLELSLQDEVEMLRRRIAELEDQNRTLHSQVAHEAELKERYRQELADLRRRGHTPR</sequence>
<dbReference type="EMBL" id="CAJNDS010002340">
    <property type="protein sequence ID" value="CAE7440742.1"/>
    <property type="molecule type" value="Genomic_DNA"/>
</dbReference>
<dbReference type="OrthoDB" id="422618at2759"/>
<evidence type="ECO:0000313" key="2">
    <source>
        <dbReference type="EMBL" id="CAE7440742.1"/>
    </source>
</evidence>